<dbReference type="InterPro" id="IPR029058">
    <property type="entry name" value="AB_hydrolase_fold"/>
</dbReference>
<keyword evidence="4" id="KW-1185">Reference proteome</keyword>
<comment type="caution">
    <text evidence="3">The sequence shown here is derived from an EMBL/GenBank/DDBJ whole genome shotgun (WGS) entry which is preliminary data.</text>
</comment>
<name>A0A8X6PMZ3_NEPPI</name>
<dbReference type="GO" id="GO:0035197">
    <property type="term" value="F:siRNA binding"/>
    <property type="evidence" value="ECO:0007669"/>
    <property type="project" value="TreeGrafter"/>
</dbReference>
<organism evidence="3 4">
    <name type="scientific">Nephila pilipes</name>
    <name type="common">Giant wood spider</name>
    <name type="synonym">Nephila maculata</name>
    <dbReference type="NCBI Taxonomy" id="299642"/>
    <lineage>
        <taxon>Eukaryota</taxon>
        <taxon>Metazoa</taxon>
        <taxon>Ecdysozoa</taxon>
        <taxon>Arthropoda</taxon>
        <taxon>Chelicerata</taxon>
        <taxon>Arachnida</taxon>
        <taxon>Araneae</taxon>
        <taxon>Araneomorphae</taxon>
        <taxon>Entelegynae</taxon>
        <taxon>Araneoidea</taxon>
        <taxon>Nephilidae</taxon>
        <taxon>Nephila</taxon>
    </lineage>
</organism>
<evidence type="ECO:0000256" key="1">
    <source>
        <dbReference type="SAM" id="MobiDB-lite"/>
    </source>
</evidence>
<feature type="region of interest" description="Disordered" evidence="1">
    <location>
        <begin position="41"/>
        <end position="60"/>
    </location>
</feature>
<dbReference type="Proteomes" id="UP000887013">
    <property type="component" value="Unassembled WGS sequence"/>
</dbReference>
<dbReference type="InterPro" id="IPR053858">
    <property type="entry name" value="Arb2_dom"/>
</dbReference>
<protein>
    <submittedName>
        <fullName evidence="3">Cotranscriptional regulator FAM172A</fullName>
    </submittedName>
</protein>
<dbReference type="Pfam" id="PF22749">
    <property type="entry name" value="Arb2"/>
    <property type="match status" value="1"/>
</dbReference>
<evidence type="ECO:0000313" key="4">
    <source>
        <dbReference type="Proteomes" id="UP000887013"/>
    </source>
</evidence>
<accession>A0A8X6PMZ3</accession>
<reference evidence="3" key="1">
    <citation type="submission" date="2020-08" db="EMBL/GenBank/DDBJ databases">
        <title>Multicomponent nature underlies the extraordinary mechanical properties of spider dragline silk.</title>
        <authorList>
            <person name="Kono N."/>
            <person name="Nakamura H."/>
            <person name="Mori M."/>
            <person name="Yoshida Y."/>
            <person name="Ohtoshi R."/>
            <person name="Malay A.D."/>
            <person name="Moran D.A.P."/>
            <person name="Tomita M."/>
            <person name="Numata K."/>
            <person name="Arakawa K."/>
        </authorList>
    </citation>
    <scope>NUCLEOTIDE SEQUENCE</scope>
</reference>
<dbReference type="GO" id="GO:0031048">
    <property type="term" value="P:regulatory ncRNA-mediated heterochromatin formation"/>
    <property type="evidence" value="ECO:0007669"/>
    <property type="project" value="TreeGrafter"/>
</dbReference>
<dbReference type="GO" id="GO:0005634">
    <property type="term" value="C:nucleus"/>
    <property type="evidence" value="ECO:0007669"/>
    <property type="project" value="TreeGrafter"/>
</dbReference>
<sequence>MYFHLLRLVLTLCLSLWIYKFWITTFSSNLMDDIQSSKTEDKSTVTDDLKQTEDDASSPINQENFPDSFEGFGYRFNEFGQLRHIITGEPFEFNLKKNDHVYNQKRYEALGEVVTNYVYHLLETECNLIKKSIPLDATAEEPSTFIYHSEDAFRNEKIVILIHGSGVVRAGQWARRLIINDSLNSGTQIPYIKRAIGLGYGVFVLNTNDNRRFSNGVFNKIRGSETAENHANYVWKHIIIPQVAAKNIAIVAHSYGGIVTVNMCRSFPESFQKRVFSIAFTDSPHSLVNQGLSQSAIEWFRKVGRNWVFSNLPLDTYLRTFDGYEVDCYSAGTQRHDLTSWMSFASVYEFIDQRYRQVIDSNEHS</sequence>
<evidence type="ECO:0000259" key="2">
    <source>
        <dbReference type="Pfam" id="PF22749"/>
    </source>
</evidence>
<dbReference type="PANTHER" id="PTHR21357">
    <property type="entry name" value="FAM172 FAMILY PROTEIN HOMOLOG CG10038"/>
    <property type="match status" value="1"/>
</dbReference>
<evidence type="ECO:0000313" key="3">
    <source>
        <dbReference type="EMBL" id="GFT79685.1"/>
    </source>
</evidence>
<dbReference type="SUPFAM" id="SSF53474">
    <property type="entry name" value="alpha/beta-Hydrolases"/>
    <property type="match status" value="1"/>
</dbReference>
<dbReference type="OrthoDB" id="421951at2759"/>
<gene>
    <name evidence="3" type="primary">FAM172A</name>
    <name evidence="3" type="ORF">NPIL_625621</name>
</gene>
<dbReference type="Gene3D" id="3.40.50.1820">
    <property type="entry name" value="alpha/beta hydrolase"/>
    <property type="match status" value="1"/>
</dbReference>
<feature type="domain" description="Arb2" evidence="2">
    <location>
        <begin position="65"/>
        <end position="314"/>
    </location>
</feature>
<dbReference type="PANTHER" id="PTHR21357:SF4">
    <property type="entry name" value="FAM172 FAMILY PROTEIN HOMOLOG CG10038"/>
    <property type="match status" value="1"/>
</dbReference>
<dbReference type="AlphaFoldDB" id="A0A8X6PMZ3"/>
<dbReference type="InterPro" id="IPR048263">
    <property type="entry name" value="Arb2"/>
</dbReference>
<feature type="compositionally biased region" description="Basic and acidic residues" evidence="1">
    <location>
        <begin position="41"/>
        <end position="53"/>
    </location>
</feature>
<proteinExistence type="predicted"/>
<dbReference type="EMBL" id="BMAW01118423">
    <property type="protein sequence ID" value="GFT79685.1"/>
    <property type="molecule type" value="Genomic_DNA"/>
</dbReference>